<dbReference type="SUPFAM" id="SSF69279">
    <property type="entry name" value="Phage tail proteins"/>
    <property type="match status" value="1"/>
</dbReference>
<sequence>MNVSPLAGQTDLTTIDVLIDGKALASNIDLISVETRREVNRIGWARIAVSDGDPSDETFALSESATFVPGAKVEIRLGYHQNTQTVFKGLIVKHGLRVSERGVAQLVLECAESAVKLTLTRQSAVYLNKTDQAVMQQLISDAGLSATVDSTSVSYEELVRYHCCDWDFVLTRAEINGLIAVVDDDKLTIAKPAVSSACGLVVRYGEALRELHTDIDARPQLSQVSANAWDISTQDALSANSSAPTLNQQGNLSGETLAKALNPGAGRLQSDAPLEQGDLKQWADASLLRMRLARIRGTVAFQGNALPQPNTTLELAGLGARFNGDAYIASVSHQAGDGNWVTEVGFGLPARNFAETTPDIAPPPAAGQLPATGGLHIGKVMKIDSDPQNQTRVQIKLPLFDADGNGVWARMGSPYASNQFGVQFMPEIDDEVVVGFVNNDPRFPVILGSLYSSKRPPPTTPDNKNTLKSIVTRSTLKLTFNDEKKILTASTPGGHQLVMSDDDKSILIEDSHGNQIKLSGDGILISSPKDIKITATGNLETSSTGKTTLTATQDLKASGLNVEASAQVGAKLSGSATAELSASGQTTVKGALVMIN</sequence>
<dbReference type="AlphaFoldDB" id="A0A318KLF4"/>
<organism evidence="2 3">
    <name type="scientific">Rivihabitans pingtungensis</name>
    <dbReference type="NCBI Taxonomy" id="1054498"/>
    <lineage>
        <taxon>Bacteria</taxon>
        <taxon>Pseudomonadati</taxon>
        <taxon>Pseudomonadota</taxon>
        <taxon>Betaproteobacteria</taxon>
        <taxon>Neisseriales</taxon>
        <taxon>Aquaspirillaceae</taxon>
        <taxon>Rivihabitans</taxon>
    </lineage>
</organism>
<dbReference type="Pfam" id="PF04717">
    <property type="entry name" value="Phage_base_V"/>
    <property type="match status" value="1"/>
</dbReference>
<reference evidence="2 3" key="1">
    <citation type="submission" date="2018-05" db="EMBL/GenBank/DDBJ databases">
        <title>Genomic Encyclopedia of Type Strains, Phase IV (KMG-IV): sequencing the most valuable type-strain genomes for metagenomic binning, comparative biology and taxonomic classification.</title>
        <authorList>
            <person name="Goeker M."/>
        </authorList>
    </citation>
    <scope>NUCLEOTIDE SEQUENCE [LARGE SCALE GENOMIC DNA]</scope>
    <source>
        <strain evidence="2 3">DSM 29661</strain>
    </source>
</reference>
<name>A0A318KLF4_9NEIS</name>
<dbReference type="Proteomes" id="UP000247555">
    <property type="component" value="Unassembled WGS sequence"/>
</dbReference>
<evidence type="ECO:0000259" key="1">
    <source>
        <dbReference type="Pfam" id="PF04717"/>
    </source>
</evidence>
<dbReference type="Gene3D" id="2.40.50.230">
    <property type="entry name" value="Gp5 N-terminal domain"/>
    <property type="match status" value="1"/>
</dbReference>
<protein>
    <submittedName>
        <fullName evidence="2">Rhs element Vgr protein</fullName>
    </submittedName>
</protein>
<dbReference type="OrthoDB" id="8606470at2"/>
<dbReference type="InterPro" id="IPR006533">
    <property type="entry name" value="T6SS_Vgr_RhsGE"/>
</dbReference>
<evidence type="ECO:0000313" key="3">
    <source>
        <dbReference type="Proteomes" id="UP000247555"/>
    </source>
</evidence>
<dbReference type="NCBIfam" id="TIGR01646">
    <property type="entry name" value="vgr_GE"/>
    <property type="match status" value="1"/>
</dbReference>
<dbReference type="InterPro" id="IPR037026">
    <property type="entry name" value="Vgr_OB-fold_dom_sf"/>
</dbReference>
<dbReference type="Pfam" id="PF05954">
    <property type="entry name" value="Phage_GPD"/>
    <property type="match status" value="1"/>
</dbReference>
<dbReference type="SUPFAM" id="SSF69255">
    <property type="entry name" value="gp5 N-terminal domain-like"/>
    <property type="match status" value="1"/>
</dbReference>
<gene>
    <name evidence="2" type="ORF">DFR34_12219</name>
</gene>
<proteinExistence type="predicted"/>
<dbReference type="RefSeq" id="WP_110391681.1">
    <property type="nucleotide sequence ID" value="NZ_QJKI01000022.1"/>
</dbReference>
<dbReference type="SUPFAM" id="SSF69349">
    <property type="entry name" value="Phage fibre proteins"/>
    <property type="match status" value="1"/>
</dbReference>
<evidence type="ECO:0000313" key="2">
    <source>
        <dbReference type="EMBL" id="PXX76115.1"/>
    </source>
</evidence>
<dbReference type="InterPro" id="IPR006531">
    <property type="entry name" value="Gp5/Vgr_OB"/>
</dbReference>
<comment type="caution">
    <text evidence="2">The sequence shown here is derived from an EMBL/GenBank/DDBJ whole genome shotgun (WGS) entry which is preliminary data.</text>
</comment>
<accession>A0A318KLF4</accession>
<dbReference type="EMBL" id="QJKI01000022">
    <property type="protein sequence ID" value="PXX76115.1"/>
    <property type="molecule type" value="Genomic_DNA"/>
</dbReference>
<feature type="domain" description="Gp5/Type VI secretion system Vgr protein OB-fold" evidence="1">
    <location>
        <begin position="377"/>
        <end position="451"/>
    </location>
</feature>
<keyword evidence="3" id="KW-1185">Reference proteome</keyword>